<dbReference type="CDD" id="cd02440">
    <property type="entry name" value="AdoMet_MTases"/>
    <property type="match status" value="1"/>
</dbReference>
<protein>
    <recommendedName>
        <fullName evidence="1">Methyltransferase type 11 domain-containing protein</fullName>
    </recommendedName>
</protein>
<reference evidence="2" key="3">
    <citation type="submission" date="2025-09" db="UniProtKB">
        <authorList>
            <consortium name="Ensembl"/>
        </authorList>
    </citation>
    <scope>IDENTIFICATION</scope>
</reference>
<dbReference type="Ensembl" id="ENSCSAVT00000012957.1">
    <property type="protein sequence ID" value="ENSCSAVP00000012808.1"/>
    <property type="gene ID" value="ENSCSAVG00000007524.1"/>
</dbReference>
<accession>H2Z5E6</accession>
<evidence type="ECO:0000313" key="3">
    <source>
        <dbReference type="Proteomes" id="UP000007875"/>
    </source>
</evidence>
<reference evidence="3" key="1">
    <citation type="submission" date="2003-08" db="EMBL/GenBank/DDBJ databases">
        <authorList>
            <person name="Birren B."/>
            <person name="Nusbaum C."/>
            <person name="Abebe A."/>
            <person name="Abouelleil A."/>
            <person name="Adekoya E."/>
            <person name="Ait-zahra M."/>
            <person name="Allen N."/>
            <person name="Allen T."/>
            <person name="An P."/>
            <person name="Anderson M."/>
            <person name="Anderson S."/>
            <person name="Arachchi H."/>
            <person name="Armbruster J."/>
            <person name="Bachantsang P."/>
            <person name="Baldwin J."/>
            <person name="Barry A."/>
            <person name="Bayul T."/>
            <person name="Blitshsteyn B."/>
            <person name="Bloom T."/>
            <person name="Blye J."/>
            <person name="Boguslavskiy L."/>
            <person name="Borowsky M."/>
            <person name="Boukhgalter B."/>
            <person name="Brunache A."/>
            <person name="Butler J."/>
            <person name="Calixte N."/>
            <person name="Calvo S."/>
            <person name="Camarata J."/>
            <person name="Campo K."/>
            <person name="Chang J."/>
            <person name="Cheshatsang Y."/>
            <person name="Citroen M."/>
            <person name="Collymore A."/>
            <person name="Considine T."/>
            <person name="Cook A."/>
            <person name="Cooke P."/>
            <person name="Corum B."/>
            <person name="Cuomo C."/>
            <person name="David R."/>
            <person name="Dawoe T."/>
            <person name="Degray S."/>
            <person name="Dodge S."/>
            <person name="Dooley K."/>
            <person name="Dorje P."/>
            <person name="Dorjee K."/>
            <person name="Dorris L."/>
            <person name="Duffey N."/>
            <person name="Dupes A."/>
            <person name="Elkins T."/>
            <person name="Engels R."/>
            <person name="Erickson J."/>
            <person name="Farina A."/>
            <person name="Faro S."/>
            <person name="Ferreira P."/>
            <person name="Fischer H."/>
            <person name="Fitzgerald M."/>
            <person name="Foley K."/>
            <person name="Gage D."/>
            <person name="Galagan J."/>
            <person name="Gearin G."/>
            <person name="Gnerre S."/>
            <person name="Gnirke A."/>
            <person name="Goyette A."/>
            <person name="Graham J."/>
            <person name="Grandbois E."/>
            <person name="Gyaltsen K."/>
            <person name="Hafez N."/>
            <person name="Hagopian D."/>
            <person name="Hagos B."/>
            <person name="Hall J."/>
            <person name="Hatcher B."/>
            <person name="Heller A."/>
            <person name="Higgins H."/>
            <person name="Honan T."/>
            <person name="Horn A."/>
            <person name="Houde N."/>
            <person name="Hughes L."/>
            <person name="Hulme W."/>
            <person name="Husby E."/>
            <person name="Iliev I."/>
            <person name="Jaffe D."/>
            <person name="Jones C."/>
            <person name="Kamal M."/>
            <person name="Kamat A."/>
            <person name="Kamvysselis M."/>
            <person name="Karlsson E."/>
            <person name="Kells C."/>
            <person name="Kieu A."/>
            <person name="Kisner P."/>
            <person name="Kodira C."/>
            <person name="Kulbokas E."/>
            <person name="Labutti K."/>
            <person name="Lama D."/>
            <person name="Landers T."/>
            <person name="Leger J."/>
            <person name="Levine S."/>
            <person name="Lewis D."/>
            <person name="Lewis T."/>
            <person name="Lindblad-toh K."/>
            <person name="Liu X."/>
            <person name="Lokyitsang T."/>
            <person name="Lokyitsang Y."/>
            <person name="Lucien O."/>
            <person name="Lui A."/>
            <person name="Ma L.J."/>
            <person name="Mabbitt R."/>
            <person name="Macdonald J."/>
            <person name="Maclean C."/>
            <person name="Major J."/>
            <person name="Manning J."/>
            <person name="Marabella R."/>
            <person name="Maru K."/>
            <person name="Matthews C."/>
            <person name="Mauceli E."/>
            <person name="Mccarthy M."/>
            <person name="Mcdonough S."/>
            <person name="Mcghee T."/>
            <person name="Meldrim J."/>
            <person name="Meneus L."/>
            <person name="Mesirov J."/>
            <person name="Mihalev A."/>
            <person name="Mihova T."/>
            <person name="Mikkelsen T."/>
            <person name="Mlenga V."/>
            <person name="Moru K."/>
            <person name="Mozes J."/>
            <person name="Mulrain L."/>
            <person name="Munson G."/>
            <person name="Naylor J."/>
            <person name="Newes C."/>
            <person name="Nguyen C."/>
            <person name="Nguyen N."/>
            <person name="Nguyen T."/>
            <person name="Nicol R."/>
            <person name="Nielsen C."/>
            <person name="Nizzari M."/>
            <person name="Norbu C."/>
            <person name="Norbu N."/>
            <person name="O'donnell P."/>
            <person name="Okoawo O."/>
            <person name="O'leary S."/>
            <person name="Omotosho B."/>
            <person name="O'neill K."/>
            <person name="Osman S."/>
            <person name="Parker S."/>
            <person name="Perrin D."/>
            <person name="Phunkhang P."/>
            <person name="Piqani B."/>
            <person name="Purcell S."/>
            <person name="Rachupka T."/>
            <person name="Ramasamy U."/>
            <person name="Rameau R."/>
            <person name="Ray V."/>
            <person name="Raymond C."/>
            <person name="Retta R."/>
            <person name="Richardson S."/>
            <person name="Rise C."/>
            <person name="Rodriguez J."/>
            <person name="Rogers J."/>
            <person name="Rogov P."/>
            <person name="Rutman M."/>
            <person name="Schupbach R."/>
            <person name="Seaman C."/>
            <person name="Settipalli S."/>
            <person name="Sharpe T."/>
            <person name="Sheridan J."/>
            <person name="Sherpa N."/>
            <person name="Shi J."/>
            <person name="Smirnov S."/>
            <person name="Smith C."/>
            <person name="Sougnez C."/>
            <person name="Spencer B."/>
            <person name="Stalker J."/>
            <person name="Stange-thomann N."/>
            <person name="Stavropoulos S."/>
            <person name="Stetson K."/>
            <person name="Stone C."/>
            <person name="Stone S."/>
            <person name="Stubbs M."/>
            <person name="Talamas J."/>
            <person name="Tchuinga P."/>
            <person name="Tenzing P."/>
            <person name="Tesfaye S."/>
            <person name="Theodore J."/>
            <person name="Thoulutsang Y."/>
            <person name="Topham K."/>
            <person name="Towey S."/>
            <person name="Tsamla T."/>
            <person name="Tsomo N."/>
            <person name="Vallee D."/>
            <person name="Vassiliev H."/>
            <person name="Venkataraman V."/>
            <person name="Vinson J."/>
            <person name="Vo A."/>
            <person name="Wade C."/>
            <person name="Wang S."/>
            <person name="Wangchuk T."/>
            <person name="Wangdi T."/>
            <person name="Whittaker C."/>
            <person name="Wilkinson J."/>
            <person name="Wu Y."/>
            <person name="Wyman D."/>
            <person name="Yadav S."/>
            <person name="Yang S."/>
            <person name="Yang X."/>
            <person name="Yeager S."/>
            <person name="Yee E."/>
            <person name="Young G."/>
            <person name="Zainoun J."/>
            <person name="Zembeck L."/>
            <person name="Zimmer A."/>
            <person name="Zody M."/>
            <person name="Lander E."/>
        </authorList>
    </citation>
    <scope>NUCLEOTIDE SEQUENCE [LARGE SCALE GENOMIC DNA]</scope>
</reference>
<dbReference type="GeneTree" id="ENSGT00940000170256"/>
<dbReference type="InterPro" id="IPR013216">
    <property type="entry name" value="Methyltransf_11"/>
</dbReference>
<dbReference type="Gene3D" id="3.40.50.150">
    <property type="entry name" value="Vaccinia Virus protein VP39"/>
    <property type="match status" value="1"/>
</dbReference>
<dbReference type="SUPFAM" id="SSF53335">
    <property type="entry name" value="S-adenosyl-L-methionine-dependent methyltransferases"/>
    <property type="match status" value="1"/>
</dbReference>
<reference evidence="2" key="2">
    <citation type="submission" date="2025-08" db="UniProtKB">
        <authorList>
            <consortium name="Ensembl"/>
        </authorList>
    </citation>
    <scope>IDENTIFICATION</scope>
</reference>
<dbReference type="OMA" id="THIQAEC"/>
<dbReference type="Pfam" id="PF08241">
    <property type="entry name" value="Methyltransf_11"/>
    <property type="match status" value="1"/>
</dbReference>
<dbReference type="Proteomes" id="UP000007875">
    <property type="component" value="Unassembled WGS sequence"/>
</dbReference>
<dbReference type="AlphaFoldDB" id="H2Z5E6"/>
<dbReference type="InterPro" id="IPR029063">
    <property type="entry name" value="SAM-dependent_MTases_sf"/>
</dbReference>
<dbReference type="InParanoid" id="H2Z5E6"/>
<feature type="domain" description="Methyltransferase type 11" evidence="1">
    <location>
        <begin position="8"/>
        <end position="66"/>
    </location>
</feature>
<sequence>MNAEAQKKSLYRNLTIHFISSENRIPVDDASYDVIISIGGFSPSHIQADCIKDVVRLLKPGGIFWFSIRKSSGAEKYNKAVDEAIAELVSQKLCQSLILEEFDYYTYDSDEK</sequence>
<organism evidence="2 3">
    <name type="scientific">Ciona savignyi</name>
    <name type="common">Pacific transparent sea squirt</name>
    <dbReference type="NCBI Taxonomy" id="51511"/>
    <lineage>
        <taxon>Eukaryota</taxon>
        <taxon>Metazoa</taxon>
        <taxon>Chordata</taxon>
        <taxon>Tunicata</taxon>
        <taxon>Ascidiacea</taxon>
        <taxon>Phlebobranchia</taxon>
        <taxon>Cionidae</taxon>
        <taxon>Ciona</taxon>
    </lineage>
</organism>
<dbReference type="GO" id="GO:0008757">
    <property type="term" value="F:S-adenosylmethionine-dependent methyltransferase activity"/>
    <property type="evidence" value="ECO:0007669"/>
    <property type="project" value="InterPro"/>
</dbReference>
<evidence type="ECO:0000313" key="2">
    <source>
        <dbReference type="Ensembl" id="ENSCSAVP00000012808.1"/>
    </source>
</evidence>
<dbReference type="HOGENOM" id="CLU_2151387_0_0_1"/>
<name>H2Z5E6_CIOSA</name>
<proteinExistence type="predicted"/>
<keyword evidence="3" id="KW-1185">Reference proteome</keyword>
<evidence type="ECO:0000259" key="1">
    <source>
        <dbReference type="Pfam" id="PF08241"/>
    </source>
</evidence>